<comment type="similarity">
    <text evidence="1">Belongs to the DinB family.</text>
</comment>
<dbReference type="KEGG" id="cbd:CBUD_1122"/>
<feature type="binding site" evidence="3">
    <location>
        <position position="120"/>
    </location>
    <ligand>
        <name>a divalent metal cation</name>
        <dbReference type="ChEBI" id="CHEBI:60240"/>
    </ligand>
</feature>
<feature type="binding site" evidence="3">
    <location>
        <position position="51"/>
    </location>
    <ligand>
        <name>a divalent metal cation</name>
        <dbReference type="ChEBI" id="CHEBI:60240"/>
    </ligand>
</feature>
<dbReference type="PANTHER" id="PTHR37302:SF3">
    <property type="entry name" value="DAMAGE-INDUCIBLE PROTEIN DINB"/>
    <property type="match status" value="1"/>
</dbReference>
<protein>
    <submittedName>
        <fullName evidence="4">DinB family protein</fullName>
    </submittedName>
</protein>
<dbReference type="Proteomes" id="UP000008555">
    <property type="component" value="Chromosome"/>
</dbReference>
<dbReference type="SUPFAM" id="SSF109854">
    <property type="entry name" value="DinB/YfiT-like putative metalloenzymes"/>
    <property type="match status" value="1"/>
</dbReference>
<dbReference type="RefSeq" id="WP_011996929.1">
    <property type="nucleotide sequence ID" value="NC_009727.1"/>
</dbReference>
<feature type="binding site" evidence="3">
    <location>
        <position position="124"/>
    </location>
    <ligand>
        <name>a divalent metal cation</name>
        <dbReference type="ChEBI" id="CHEBI:60240"/>
    </ligand>
</feature>
<dbReference type="PANTHER" id="PTHR37302">
    <property type="entry name" value="SLR1116 PROTEIN"/>
    <property type="match status" value="1"/>
</dbReference>
<evidence type="ECO:0000256" key="1">
    <source>
        <dbReference type="ARBA" id="ARBA00008635"/>
    </source>
</evidence>
<dbReference type="Gene3D" id="1.20.120.450">
    <property type="entry name" value="dinb family like domain"/>
    <property type="match status" value="1"/>
</dbReference>
<sequence length="158" mass="18655">MKMNVIKMANNYFEYNRWANRQLLTDLKTAGAVYDKALPISFGSFHQLLMHIYYYDVKVYKKIVKKKLNPEINKNIDRDSLFELIDQYSTKWLDWARGLYNNHSNLDSNVILELSDLYNHNIYHRGQISAALAMLDYPSTSLDIYVYREQMRANAVDA</sequence>
<evidence type="ECO:0000256" key="2">
    <source>
        <dbReference type="ARBA" id="ARBA00022723"/>
    </source>
</evidence>
<proteinExistence type="inferred from homology"/>
<dbReference type="EMBL" id="CP000733">
    <property type="protein sequence ID" value="ABS77648.1"/>
    <property type="molecule type" value="Genomic_DNA"/>
</dbReference>
<keyword evidence="2 3" id="KW-0479">Metal-binding</keyword>
<evidence type="ECO:0000313" key="4">
    <source>
        <dbReference type="EMBL" id="ABS77648.1"/>
    </source>
</evidence>
<evidence type="ECO:0000313" key="5">
    <source>
        <dbReference type="Proteomes" id="UP000008555"/>
    </source>
</evidence>
<dbReference type="InterPro" id="IPR007837">
    <property type="entry name" value="DinB"/>
</dbReference>
<evidence type="ECO:0000256" key="3">
    <source>
        <dbReference type="PIRSR" id="PIRSR607837-1"/>
    </source>
</evidence>
<dbReference type="HOGENOM" id="CLU_1666479_0_0_6"/>
<accession>A9KCJ5</accession>
<organism evidence="4 5">
    <name type="scientific">Coxiella burnetii (strain Dugway 5J108-111)</name>
    <dbReference type="NCBI Taxonomy" id="434922"/>
    <lineage>
        <taxon>Bacteria</taxon>
        <taxon>Pseudomonadati</taxon>
        <taxon>Pseudomonadota</taxon>
        <taxon>Gammaproteobacteria</taxon>
        <taxon>Legionellales</taxon>
        <taxon>Coxiellaceae</taxon>
        <taxon>Coxiella</taxon>
    </lineage>
</organism>
<gene>
    <name evidence="4" type="ordered locus">CBUD_1122</name>
</gene>
<dbReference type="AlphaFoldDB" id="A9KCJ5"/>
<dbReference type="InterPro" id="IPR034660">
    <property type="entry name" value="DinB/YfiT-like"/>
</dbReference>
<reference evidence="4 5" key="1">
    <citation type="journal article" date="2009" name="Infect. Immun.">
        <title>Comparative genomics reveal extensive transposon-mediated genomic plasticity and diversity among potential effector proteins within the genus Coxiella.</title>
        <authorList>
            <person name="Beare P.A."/>
            <person name="Unsworth N."/>
            <person name="Andoh M."/>
            <person name="Voth D.E."/>
            <person name="Omsland A."/>
            <person name="Gilk S.D."/>
            <person name="Williams K.P."/>
            <person name="Sobral B.W."/>
            <person name="Kupko J.J.III."/>
            <person name="Porcella S.F."/>
            <person name="Samuel J.E."/>
            <person name="Heinzen R.A."/>
        </authorList>
    </citation>
    <scope>NUCLEOTIDE SEQUENCE [LARGE SCALE GENOMIC DNA]</scope>
    <source>
        <strain evidence="4 5">Dugway 5J108-111</strain>
    </source>
</reference>
<dbReference type="GO" id="GO:0046872">
    <property type="term" value="F:metal ion binding"/>
    <property type="evidence" value="ECO:0007669"/>
    <property type="project" value="UniProtKB-KW"/>
</dbReference>
<name>A9KCJ5_COXBN</name>